<gene>
    <name evidence="3" type="primary">NCS2</name>
    <name evidence="3" type="synonym">CTU2</name>
    <name evidence="4" type="ORF">M408DRAFT_19624</name>
</gene>
<dbReference type="GO" id="GO:0000049">
    <property type="term" value="F:tRNA binding"/>
    <property type="evidence" value="ECO:0007669"/>
    <property type="project" value="InterPro"/>
</dbReference>
<dbReference type="HOGENOM" id="CLU_024534_4_0_1"/>
<evidence type="ECO:0000256" key="2">
    <source>
        <dbReference type="ARBA" id="ARBA00022694"/>
    </source>
</evidence>
<reference evidence="5" key="2">
    <citation type="submission" date="2015-01" db="EMBL/GenBank/DDBJ databases">
        <title>Evolutionary Origins and Diversification of the Mycorrhizal Mutualists.</title>
        <authorList>
            <consortium name="DOE Joint Genome Institute"/>
            <consortium name="Mycorrhizal Genomics Consortium"/>
            <person name="Kohler A."/>
            <person name="Kuo A."/>
            <person name="Nagy L.G."/>
            <person name="Floudas D."/>
            <person name="Copeland A."/>
            <person name="Barry K.W."/>
            <person name="Cichocki N."/>
            <person name="Veneault-Fourrey C."/>
            <person name="LaButti K."/>
            <person name="Lindquist E.A."/>
            <person name="Lipzen A."/>
            <person name="Lundell T."/>
            <person name="Morin E."/>
            <person name="Murat C."/>
            <person name="Riley R."/>
            <person name="Ohm R."/>
            <person name="Sun H."/>
            <person name="Tunlid A."/>
            <person name="Henrissat B."/>
            <person name="Grigoriev I.V."/>
            <person name="Hibbett D.S."/>
            <person name="Martin F."/>
        </authorList>
    </citation>
    <scope>NUCLEOTIDE SEQUENCE [LARGE SCALE GENOMIC DNA]</scope>
    <source>
        <strain evidence="5">MAFF 305830</strain>
    </source>
</reference>
<name>A0A0C2XWR3_SERVB</name>
<reference evidence="4 5" key="1">
    <citation type="submission" date="2014-04" db="EMBL/GenBank/DDBJ databases">
        <authorList>
            <consortium name="DOE Joint Genome Institute"/>
            <person name="Kuo A."/>
            <person name="Zuccaro A."/>
            <person name="Kohler A."/>
            <person name="Nagy L.G."/>
            <person name="Floudas D."/>
            <person name="Copeland A."/>
            <person name="Barry K.W."/>
            <person name="Cichocki N."/>
            <person name="Veneault-Fourrey C."/>
            <person name="LaButti K."/>
            <person name="Lindquist E.A."/>
            <person name="Lipzen A."/>
            <person name="Lundell T."/>
            <person name="Morin E."/>
            <person name="Murat C."/>
            <person name="Sun H."/>
            <person name="Tunlid A."/>
            <person name="Henrissat B."/>
            <person name="Grigoriev I.V."/>
            <person name="Hibbett D.S."/>
            <person name="Martin F."/>
            <person name="Nordberg H.P."/>
            <person name="Cantor M.N."/>
            <person name="Hua S.X."/>
        </authorList>
    </citation>
    <scope>NUCLEOTIDE SEQUENCE [LARGE SCALE GENOMIC DNA]</scope>
    <source>
        <strain evidence="4 5">MAFF 305830</strain>
    </source>
</reference>
<dbReference type="InterPro" id="IPR019407">
    <property type="entry name" value="CTU2"/>
</dbReference>
<dbReference type="Pfam" id="PF10288">
    <property type="entry name" value="CTU2"/>
    <property type="match status" value="1"/>
</dbReference>
<dbReference type="InterPro" id="IPR014729">
    <property type="entry name" value="Rossmann-like_a/b/a_fold"/>
</dbReference>
<evidence type="ECO:0000313" key="4">
    <source>
        <dbReference type="EMBL" id="KIM33312.1"/>
    </source>
</evidence>
<evidence type="ECO:0000313" key="5">
    <source>
        <dbReference type="Proteomes" id="UP000054097"/>
    </source>
</evidence>
<dbReference type="GO" id="GO:0016783">
    <property type="term" value="F:sulfurtransferase activity"/>
    <property type="evidence" value="ECO:0007669"/>
    <property type="project" value="TreeGrafter"/>
</dbReference>
<comment type="function">
    <text evidence="3">Plays a central role in 2-thiolation of mcm(5)S(2)U at tRNA wobble positions of tRNA(Lys), tRNA(Glu) and tRNA(Gln). May act by forming a heterodimer with NCS6 that ligates sulfur from thiocarboxylated URM1 onto the uridine of tRNAs at wobble position. Prior mcm(5) tRNA modification by the elongator complex is required for 2-thiolation. May also be involved in protein urmylation.</text>
</comment>
<dbReference type="PANTHER" id="PTHR20882:SF14">
    <property type="entry name" value="CYTOPLASMIC TRNA 2-THIOLATION PROTEIN 2"/>
    <property type="match status" value="1"/>
</dbReference>
<proteinExistence type="inferred from homology"/>
<dbReference type="GO" id="GO:0005829">
    <property type="term" value="C:cytosol"/>
    <property type="evidence" value="ECO:0007669"/>
    <property type="project" value="TreeGrafter"/>
</dbReference>
<dbReference type="HAMAP" id="MF_03054">
    <property type="entry name" value="CTU2"/>
    <property type="match status" value="1"/>
</dbReference>
<dbReference type="OrthoDB" id="25129at2759"/>
<dbReference type="GO" id="GO:0016779">
    <property type="term" value="F:nucleotidyltransferase activity"/>
    <property type="evidence" value="ECO:0007669"/>
    <property type="project" value="UniProtKB-UniRule"/>
</dbReference>
<evidence type="ECO:0000256" key="3">
    <source>
        <dbReference type="HAMAP-Rule" id="MF_03054"/>
    </source>
</evidence>
<dbReference type="STRING" id="933852.A0A0C2XWR3"/>
<organism evidence="4 5">
    <name type="scientific">Serendipita vermifera MAFF 305830</name>
    <dbReference type="NCBI Taxonomy" id="933852"/>
    <lineage>
        <taxon>Eukaryota</taxon>
        <taxon>Fungi</taxon>
        <taxon>Dikarya</taxon>
        <taxon>Basidiomycota</taxon>
        <taxon>Agaricomycotina</taxon>
        <taxon>Agaricomycetes</taxon>
        <taxon>Sebacinales</taxon>
        <taxon>Serendipitaceae</taxon>
        <taxon>Serendipita</taxon>
    </lineage>
</organism>
<dbReference type="EMBL" id="KN824278">
    <property type="protein sequence ID" value="KIM33312.1"/>
    <property type="molecule type" value="Genomic_DNA"/>
</dbReference>
<accession>A0A0C2XWR3</accession>
<dbReference type="Gene3D" id="3.40.50.620">
    <property type="entry name" value="HUPs"/>
    <property type="match status" value="1"/>
</dbReference>
<keyword evidence="2 3" id="KW-0819">tRNA processing</keyword>
<dbReference type="GO" id="GO:0002143">
    <property type="term" value="P:tRNA wobble position uridine thiolation"/>
    <property type="evidence" value="ECO:0007669"/>
    <property type="project" value="TreeGrafter"/>
</dbReference>
<dbReference type="GO" id="GO:0032447">
    <property type="term" value="P:protein urmylation"/>
    <property type="evidence" value="ECO:0007669"/>
    <property type="project" value="UniProtKB-UniRule"/>
</dbReference>
<dbReference type="PANTHER" id="PTHR20882">
    <property type="entry name" value="CYTOPLASMIC TRNA 2-THIOLATION PROTEIN 2"/>
    <property type="match status" value="1"/>
</dbReference>
<evidence type="ECO:0000256" key="1">
    <source>
        <dbReference type="ARBA" id="ARBA00022490"/>
    </source>
</evidence>
<dbReference type="AlphaFoldDB" id="A0A0C2XWR3"/>
<protein>
    <recommendedName>
        <fullName evidence="3">Cytoplasmic tRNA 2-thiolation protein 2</fullName>
    </recommendedName>
</protein>
<keyword evidence="1 3" id="KW-0963">Cytoplasm</keyword>
<comment type="similarity">
    <text evidence="3">Belongs to the CTU2/NCS2 family.</text>
</comment>
<sequence>MASCEIGGNEEALMPKRRKIRSRSCIKCKGEKGHLLVRGLVYCKTCLQALVVQNFKKSINECITPATSSSTVLAVGYSGGLGSTLLLHLVAQSLVSNSQRTRRHRWDEVHVIHVHDPSIPGDEDTLAKIESAVAAYPSFHLTLVPLDQSFAGGGYEGSPASSLHTFRSNMPTQTATTDGTRLLTRRLLERTSKSLGATHLLLGRSMSSLSMSLLSSVCLGRGFTIADERQSSSGGVISFNPLKDLGSKECAAYAWWNNIQVISSQITRPSLTGTSGEIQELTRAFITGLEKDYPSTVSTIVKTCAKVVAKGDSESECRLCSRRMQTQGERASSPAMIAITARKTQLPVQDLCYACETMLTSANSKSAVDTLPPLFPVWALVDDD</sequence>
<comment type="pathway">
    <text evidence="3">tRNA modification; 5-methoxycarbonylmethyl-2-thiouridine-tRNA biosynthesis.</text>
</comment>
<dbReference type="SUPFAM" id="SSF52402">
    <property type="entry name" value="Adenine nucleotide alpha hydrolases-like"/>
    <property type="match status" value="1"/>
</dbReference>
<keyword evidence="5" id="KW-1185">Reference proteome</keyword>
<dbReference type="UniPathway" id="UPA00988"/>
<dbReference type="Proteomes" id="UP000054097">
    <property type="component" value="Unassembled WGS sequence"/>
</dbReference>
<comment type="subcellular location">
    <subcellularLocation>
        <location evidence="3">Cytoplasm</location>
    </subcellularLocation>
</comment>